<dbReference type="Pfam" id="PF13560">
    <property type="entry name" value="HTH_31"/>
    <property type="match status" value="1"/>
</dbReference>
<dbReference type="RefSeq" id="WP_344290869.1">
    <property type="nucleotide sequence ID" value="NZ_BAAAPF010000106.1"/>
</dbReference>
<evidence type="ECO:0000313" key="3">
    <source>
        <dbReference type="Proteomes" id="UP001500443"/>
    </source>
</evidence>
<proteinExistence type="predicted"/>
<dbReference type="SUPFAM" id="SSF47413">
    <property type="entry name" value="lambda repressor-like DNA-binding domains"/>
    <property type="match status" value="1"/>
</dbReference>
<organism evidence="2 3">
    <name type="scientific">Streptomyces synnematoformans</name>
    <dbReference type="NCBI Taxonomy" id="415721"/>
    <lineage>
        <taxon>Bacteria</taxon>
        <taxon>Bacillati</taxon>
        <taxon>Actinomycetota</taxon>
        <taxon>Actinomycetes</taxon>
        <taxon>Kitasatosporales</taxon>
        <taxon>Streptomycetaceae</taxon>
        <taxon>Streptomyces</taxon>
    </lineage>
</organism>
<evidence type="ECO:0000313" key="2">
    <source>
        <dbReference type="EMBL" id="GAA2127566.1"/>
    </source>
</evidence>
<protein>
    <submittedName>
        <fullName evidence="2">Helix-turn-helix transcriptional regulator</fullName>
    </submittedName>
</protein>
<evidence type="ECO:0000259" key="1">
    <source>
        <dbReference type="PROSITE" id="PS50943"/>
    </source>
</evidence>
<dbReference type="EMBL" id="BAAAPF010000106">
    <property type="protein sequence ID" value="GAA2127566.1"/>
    <property type="molecule type" value="Genomic_DNA"/>
</dbReference>
<dbReference type="InterPro" id="IPR043917">
    <property type="entry name" value="DUF5753"/>
</dbReference>
<feature type="domain" description="HTH cro/C1-type" evidence="1">
    <location>
        <begin position="27"/>
        <end position="66"/>
    </location>
</feature>
<dbReference type="PROSITE" id="PS50943">
    <property type="entry name" value="HTH_CROC1"/>
    <property type="match status" value="1"/>
</dbReference>
<comment type="caution">
    <text evidence="2">The sequence shown here is derived from an EMBL/GenBank/DDBJ whole genome shotgun (WGS) entry which is preliminary data.</text>
</comment>
<sequence length="282" mass="31154">MGNAGSGGVHGSEPEVSDSLKTFGAVLKVLREEAGLTQDQLAEQLGYSVDTIAGVEQGRRFPSQQLVTLSVEALGEFAARMLKATRRSLTRRAGLASRFQHWASIEEEALTLYAYECRTVPGLLQPEPYIRALFRTGLPPVTEEQIERQVAARLERQAVLDQRPNTFFGFIIEQALLERQVGGAEVTRVLIDHLLALGERHNVEIQVMPRCMANHAGGDGLFYLAETGDHNWLGYSEGQRSSNLISGLADVGILQQRYRKLSSQALSHEATVELLKQMRGEL</sequence>
<dbReference type="InterPro" id="IPR010982">
    <property type="entry name" value="Lambda_DNA-bd_dom_sf"/>
</dbReference>
<name>A0ABN2YI70_9ACTN</name>
<accession>A0ABN2YI70</accession>
<dbReference type="Gene3D" id="1.10.260.40">
    <property type="entry name" value="lambda repressor-like DNA-binding domains"/>
    <property type="match status" value="1"/>
</dbReference>
<dbReference type="Pfam" id="PF19054">
    <property type="entry name" value="DUF5753"/>
    <property type="match status" value="1"/>
</dbReference>
<dbReference type="Proteomes" id="UP001500443">
    <property type="component" value="Unassembled WGS sequence"/>
</dbReference>
<reference evidence="2 3" key="1">
    <citation type="journal article" date="2019" name="Int. J. Syst. Evol. Microbiol.">
        <title>The Global Catalogue of Microorganisms (GCM) 10K type strain sequencing project: providing services to taxonomists for standard genome sequencing and annotation.</title>
        <authorList>
            <consortium name="The Broad Institute Genomics Platform"/>
            <consortium name="The Broad Institute Genome Sequencing Center for Infectious Disease"/>
            <person name="Wu L."/>
            <person name="Ma J."/>
        </authorList>
    </citation>
    <scope>NUCLEOTIDE SEQUENCE [LARGE SCALE GENOMIC DNA]</scope>
    <source>
        <strain evidence="2 3">JCM 15481</strain>
    </source>
</reference>
<dbReference type="CDD" id="cd00093">
    <property type="entry name" value="HTH_XRE"/>
    <property type="match status" value="1"/>
</dbReference>
<dbReference type="InterPro" id="IPR001387">
    <property type="entry name" value="Cro/C1-type_HTH"/>
</dbReference>
<gene>
    <name evidence="2" type="ORF">GCM10009802_34220</name>
</gene>
<dbReference type="SMART" id="SM00530">
    <property type="entry name" value="HTH_XRE"/>
    <property type="match status" value="1"/>
</dbReference>
<keyword evidence="3" id="KW-1185">Reference proteome</keyword>